<dbReference type="Pfam" id="PF13413">
    <property type="entry name" value="HTH_25"/>
    <property type="match status" value="1"/>
</dbReference>
<proteinExistence type="predicted"/>
<reference evidence="4 5" key="1">
    <citation type="submission" date="2023-10" db="EMBL/GenBank/DDBJ databases">
        <title>Rubellicoccus peritrichatus gen. nov., sp. nov., isolated from an algae of coral reef tank.</title>
        <authorList>
            <person name="Luo J."/>
        </authorList>
    </citation>
    <scope>NUCLEOTIDE SEQUENCE [LARGE SCALE GENOMIC DNA]</scope>
    <source>
        <strain evidence="4 5">CR14</strain>
    </source>
</reference>
<keyword evidence="2" id="KW-0812">Transmembrane</keyword>
<evidence type="ECO:0000259" key="3">
    <source>
        <dbReference type="SMART" id="SM00530"/>
    </source>
</evidence>
<evidence type="ECO:0000313" key="5">
    <source>
        <dbReference type="Proteomes" id="UP001304300"/>
    </source>
</evidence>
<keyword evidence="2" id="KW-0472">Membrane</keyword>
<evidence type="ECO:0000256" key="2">
    <source>
        <dbReference type="SAM" id="Phobius"/>
    </source>
</evidence>
<dbReference type="EMBL" id="CP136920">
    <property type="protein sequence ID" value="WOO41454.1"/>
    <property type="molecule type" value="Genomic_DNA"/>
</dbReference>
<accession>A0AAQ3LBG0</accession>
<feature type="domain" description="HTH cro/C1-type" evidence="3">
    <location>
        <begin position="7"/>
        <end position="68"/>
    </location>
</feature>
<dbReference type="SUPFAM" id="SSF47413">
    <property type="entry name" value="lambda repressor-like DNA-binding domains"/>
    <property type="match status" value="1"/>
</dbReference>
<protein>
    <submittedName>
        <fullName evidence="4">Helix-turn-helix domain-containing protein</fullName>
    </submittedName>
</protein>
<gene>
    <name evidence="4" type="ORF">RZN69_00030</name>
</gene>
<dbReference type="InterPro" id="IPR010982">
    <property type="entry name" value="Lambda_DNA-bd_dom_sf"/>
</dbReference>
<sequence>MPNIGERLEEARKRQGISVREAAEATKVRSDFLLNYENNNYDFDLPEVYRSGFLKVYARYLKLDVEKIMTDYNAVMLGNSKLNKRENKEFFGRMDLPEQTKPIGGADSEPPFGEHTTAKRAAAASAPMTGAPAESIDTQSDATLYWKIGLIFVGGFIVVALVALLIQAIAGGDDAADEIVGDPATVVQGDALPDTSGGADLGVGTGDFKIIANDDVLNVMVRQDIDREKLFGRSMSAGEEIIISRQGPVRVVSSDIDKITIELNGQKITSPSQGIGQIKLGLDGAEN</sequence>
<evidence type="ECO:0000313" key="4">
    <source>
        <dbReference type="EMBL" id="WOO41454.1"/>
    </source>
</evidence>
<keyword evidence="2" id="KW-1133">Transmembrane helix</keyword>
<dbReference type="KEGG" id="puo:RZN69_00030"/>
<feature type="region of interest" description="Disordered" evidence="1">
    <location>
        <begin position="96"/>
        <end position="117"/>
    </location>
</feature>
<dbReference type="InterPro" id="IPR001387">
    <property type="entry name" value="Cro/C1-type_HTH"/>
</dbReference>
<dbReference type="AlphaFoldDB" id="A0AAQ3LBG0"/>
<dbReference type="CDD" id="cd00093">
    <property type="entry name" value="HTH_XRE"/>
    <property type="match status" value="1"/>
</dbReference>
<dbReference type="PANTHER" id="PTHR34475:SF1">
    <property type="entry name" value="CYTOSKELETON PROTEIN RODZ"/>
    <property type="match status" value="1"/>
</dbReference>
<feature type="transmembrane region" description="Helical" evidence="2">
    <location>
        <begin position="144"/>
        <end position="166"/>
    </location>
</feature>
<dbReference type="Gene3D" id="1.10.260.40">
    <property type="entry name" value="lambda repressor-like DNA-binding domains"/>
    <property type="match status" value="1"/>
</dbReference>
<keyword evidence="5" id="KW-1185">Reference proteome</keyword>
<dbReference type="GO" id="GO:0003677">
    <property type="term" value="F:DNA binding"/>
    <property type="evidence" value="ECO:0007669"/>
    <property type="project" value="InterPro"/>
</dbReference>
<dbReference type="PANTHER" id="PTHR34475">
    <property type="match status" value="1"/>
</dbReference>
<evidence type="ECO:0000256" key="1">
    <source>
        <dbReference type="SAM" id="MobiDB-lite"/>
    </source>
</evidence>
<dbReference type="Proteomes" id="UP001304300">
    <property type="component" value="Chromosome"/>
</dbReference>
<dbReference type="InterPro" id="IPR050400">
    <property type="entry name" value="Bact_Cytoskel_RodZ"/>
</dbReference>
<dbReference type="RefSeq" id="WP_317833938.1">
    <property type="nucleotide sequence ID" value="NZ_CP136920.1"/>
</dbReference>
<organism evidence="4 5">
    <name type="scientific">Rubellicoccus peritrichatus</name>
    <dbReference type="NCBI Taxonomy" id="3080537"/>
    <lineage>
        <taxon>Bacteria</taxon>
        <taxon>Pseudomonadati</taxon>
        <taxon>Verrucomicrobiota</taxon>
        <taxon>Opitutia</taxon>
        <taxon>Puniceicoccales</taxon>
        <taxon>Cerasicoccaceae</taxon>
        <taxon>Rubellicoccus</taxon>
    </lineage>
</organism>
<dbReference type="SMART" id="SM00530">
    <property type="entry name" value="HTH_XRE"/>
    <property type="match status" value="1"/>
</dbReference>
<name>A0AAQ3LBG0_9BACT</name>